<evidence type="ECO:0000313" key="2">
    <source>
        <dbReference type="Proteomes" id="UP001305787"/>
    </source>
</evidence>
<gene>
    <name evidence="1" type="ORF">QIA45_01720</name>
</gene>
<dbReference type="RefSeq" id="WP_316255177.1">
    <property type="nucleotide sequence ID" value="NZ_CP132457.1"/>
</dbReference>
<dbReference type="EMBL" id="CP132457">
    <property type="protein sequence ID" value="WNY65811.1"/>
    <property type="molecule type" value="Genomic_DNA"/>
</dbReference>
<protein>
    <recommendedName>
        <fullName evidence="3">Lipoprotein</fullName>
    </recommendedName>
</protein>
<dbReference type="Proteomes" id="UP001305787">
    <property type="component" value="Chromosome"/>
</dbReference>
<organism evidence="1 2">
    <name type="scientific">Borrelia andersonii</name>
    <name type="common">Borreliella andersonii</name>
    <dbReference type="NCBI Taxonomy" id="42109"/>
    <lineage>
        <taxon>Bacteria</taxon>
        <taxon>Pseudomonadati</taxon>
        <taxon>Spirochaetota</taxon>
        <taxon>Spirochaetia</taxon>
        <taxon>Spirochaetales</taxon>
        <taxon>Borreliaceae</taxon>
        <taxon>Borreliella</taxon>
    </lineage>
</organism>
<evidence type="ECO:0008006" key="3">
    <source>
        <dbReference type="Google" id="ProtNLM"/>
    </source>
</evidence>
<keyword evidence="2" id="KW-1185">Reference proteome</keyword>
<sequence>MNLGLFDFILSMFSINKELTSEQIKQKRLKEVKVSLGRVSNFFNASKIQALPQFSRFLYNFYKIFSPLRSFAQRYKNSNKIVHFVVEKYLNESQKKSLDYIYSFSASDNISFASDFPKNLHNNLSYLFKNITQEQIKLIDETYQALHNFFDLVLYQYHLVLKNFDNLLPEDDFVYRPRFSSIGCGVIIDDLKDLLECISCIKNISIWKNLYDVILEIYGNKEDFPIKLNVWMKIISSILDINKSKEILYLIRYVSGDPDYFPISVGQKPSSIARIFFNDLTKHVTTEIEKIKVLQKNSKSKILAEQLFPGISFLNLDNYNEKMNEKIVSKIMSTTGYIYCELLVYIRTYTVYFVKKDLNDIINLLIIKGQWKLIELSREMSNDMHSLINIYGNLVDFDSNLGEQGGYGNRINALLHRASLGDKSSEKLLLNIIADVNKKAFTISSEYYSKIYSIEQRLQDCLSDYSKVSLERELIYNWKELDMDLAKSYGNNLNFGGIMKNILGSLALFLKLMDLYLEKNHNN</sequence>
<proteinExistence type="predicted"/>
<evidence type="ECO:0000313" key="1">
    <source>
        <dbReference type="EMBL" id="WNY65811.1"/>
    </source>
</evidence>
<accession>A0ABZ0CET0</accession>
<name>A0ABZ0CET0_BORAD</name>
<reference evidence="1" key="1">
    <citation type="submission" date="2023-07" db="EMBL/GenBank/DDBJ databases">
        <title>Genome sequencing of multiple Borrelia sensu lato isolates.</title>
        <authorList>
            <person name="Mongodin E.F."/>
            <person name="Rudenko N."/>
            <person name="Fraser C.M."/>
            <person name="Schutzer S."/>
            <person name="Luft B."/>
            <person name="Morgan R."/>
            <person name="Chastens S."/>
            <person name="Qiu W."/>
        </authorList>
    </citation>
    <scope>NUCLEOTIDE SEQUENCE [LARGE SCALE GENOMIC DNA]</scope>
    <source>
        <strain evidence="1">21038</strain>
    </source>
</reference>